<evidence type="ECO:0000256" key="1">
    <source>
        <dbReference type="ARBA" id="ARBA00012417"/>
    </source>
</evidence>
<dbReference type="NCBIfam" id="TIGR01128">
    <property type="entry name" value="holA"/>
    <property type="match status" value="1"/>
</dbReference>
<dbReference type="InterPro" id="IPR008921">
    <property type="entry name" value="DNA_pol3_clamp-load_cplx_C"/>
</dbReference>
<evidence type="ECO:0000313" key="11">
    <source>
        <dbReference type="EMBL" id="ABX09704.1"/>
    </source>
</evidence>
<organism evidence="11 12">
    <name type="scientific">Prochlorococcus marinus (strain MIT 9211)</name>
    <dbReference type="NCBI Taxonomy" id="93059"/>
    <lineage>
        <taxon>Bacteria</taxon>
        <taxon>Bacillati</taxon>
        <taxon>Cyanobacteriota</taxon>
        <taxon>Cyanophyceae</taxon>
        <taxon>Synechococcales</taxon>
        <taxon>Prochlorococcaceae</taxon>
        <taxon>Prochlorococcus</taxon>
    </lineage>
</organism>
<dbReference type="InterPro" id="IPR010372">
    <property type="entry name" value="DNA_pol3_delta_N"/>
</dbReference>
<gene>
    <name evidence="11" type="primary">holA</name>
    <name evidence="11" type="ordered locus">P9211_17731</name>
</gene>
<evidence type="ECO:0000313" key="12">
    <source>
        <dbReference type="Proteomes" id="UP000000788"/>
    </source>
</evidence>
<dbReference type="Proteomes" id="UP000000788">
    <property type="component" value="Chromosome"/>
</dbReference>
<dbReference type="SUPFAM" id="SSF48019">
    <property type="entry name" value="post-AAA+ oligomerization domain-like"/>
    <property type="match status" value="1"/>
</dbReference>
<dbReference type="EMBL" id="CP000878">
    <property type="protein sequence ID" value="ABX09704.1"/>
    <property type="molecule type" value="Genomic_DNA"/>
</dbReference>
<accession>A9BD91</accession>
<dbReference type="GO" id="GO:0006261">
    <property type="term" value="P:DNA-templated DNA replication"/>
    <property type="evidence" value="ECO:0007669"/>
    <property type="project" value="TreeGrafter"/>
</dbReference>
<dbReference type="InterPro" id="IPR048466">
    <property type="entry name" value="DNA_pol3_delta-like_C"/>
</dbReference>
<keyword evidence="12" id="KW-1185">Reference proteome</keyword>
<dbReference type="Gene3D" id="1.20.272.10">
    <property type="match status" value="1"/>
</dbReference>
<dbReference type="STRING" id="93059.P9211_17731"/>
<sequence length="335" mass="37151">MPIHLIWGDDYGSSERVIENLIKEIIDPAWISVNLSRLDGKDLSQANQALEEIQTPPFGSGGRVILVKRSPFCNGCSAELASKLEISLKQIPLTTHLILNNTNKPDKRLKTTKLLQELIKSNQASEKKFLLPAVWDGAGLKALVQKTAKELNLELEEEAILLLIESIGNDSTRLISELKKLTLLESTKNKNAHAHDILQISRETVHDLIQGISTNSLEIGNCLLKSQWGEAIAKLDALIDNGEPALRIIATLTGQIRGWLWVSLLEQHGQKDVGFIAKQAGISNPKRIYVIRKQIQGKSTIFFIDLLRKILGVEVLLKKGSFPKNAFRDGLLTKG</sequence>
<dbReference type="Pfam" id="PF21694">
    <property type="entry name" value="DNA_pol3_delta_C"/>
    <property type="match status" value="1"/>
</dbReference>
<dbReference type="HOGENOM" id="CLU_044694_2_1_3"/>
<dbReference type="GO" id="GO:0003677">
    <property type="term" value="F:DNA binding"/>
    <property type="evidence" value="ECO:0007669"/>
    <property type="project" value="InterPro"/>
</dbReference>
<dbReference type="GO" id="GO:0003887">
    <property type="term" value="F:DNA-directed DNA polymerase activity"/>
    <property type="evidence" value="ECO:0007669"/>
    <property type="project" value="UniProtKB-KW"/>
</dbReference>
<evidence type="ECO:0000256" key="6">
    <source>
        <dbReference type="ARBA" id="ARBA00022932"/>
    </source>
</evidence>
<evidence type="ECO:0000256" key="3">
    <source>
        <dbReference type="ARBA" id="ARBA00022679"/>
    </source>
</evidence>
<dbReference type="InterPro" id="IPR027417">
    <property type="entry name" value="P-loop_NTPase"/>
</dbReference>
<dbReference type="Gene3D" id="3.40.50.300">
    <property type="entry name" value="P-loop containing nucleotide triphosphate hydrolases"/>
    <property type="match status" value="1"/>
</dbReference>
<evidence type="ECO:0000256" key="5">
    <source>
        <dbReference type="ARBA" id="ARBA00022705"/>
    </source>
</evidence>
<dbReference type="Gene3D" id="1.10.8.60">
    <property type="match status" value="1"/>
</dbReference>
<dbReference type="eggNOG" id="COG1466">
    <property type="taxonomic scope" value="Bacteria"/>
</dbReference>
<dbReference type="EC" id="2.7.7.7" evidence="1"/>
<keyword evidence="6" id="KW-0239">DNA-directed DNA polymerase</keyword>
<evidence type="ECO:0000259" key="10">
    <source>
        <dbReference type="Pfam" id="PF21694"/>
    </source>
</evidence>
<name>A9BD91_PROM4</name>
<dbReference type="Pfam" id="PF06144">
    <property type="entry name" value="DNA_pol3_delta"/>
    <property type="match status" value="1"/>
</dbReference>
<dbReference type="InterPro" id="IPR005790">
    <property type="entry name" value="DNA_polIII_delta"/>
</dbReference>
<evidence type="ECO:0000256" key="8">
    <source>
        <dbReference type="ARBA" id="ARBA00049244"/>
    </source>
</evidence>
<dbReference type="RefSeq" id="WP_012196324.1">
    <property type="nucleotide sequence ID" value="NC_009976.1"/>
</dbReference>
<dbReference type="OrthoDB" id="581300at2"/>
<proteinExistence type="inferred from homology"/>
<dbReference type="PANTHER" id="PTHR34388">
    <property type="entry name" value="DNA POLYMERASE III SUBUNIT DELTA"/>
    <property type="match status" value="1"/>
</dbReference>
<keyword evidence="3 11" id="KW-0808">Transferase</keyword>
<feature type="domain" description="DNA polymerase III delta N-terminal" evidence="9">
    <location>
        <begin position="4"/>
        <end position="117"/>
    </location>
</feature>
<evidence type="ECO:0000256" key="7">
    <source>
        <dbReference type="ARBA" id="ARBA00034754"/>
    </source>
</evidence>
<dbReference type="GO" id="GO:0009360">
    <property type="term" value="C:DNA polymerase III complex"/>
    <property type="evidence" value="ECO:0007669"/>
    <property type="project" value="InterPro"/>
</dbReference>
<evidence type="ECO:0000256" key="2">
    <source>
        <dbReference type="ARBA" id="ARBA00017703"/>
    </source>
</evidence>
<dbReference type="PANTHER" id="PTHR34388:SF1">
    <property type="entry name" value="DNA POLYMERASE III SUBUNIT DELTA"/>
    <property type="match status" value="1"/>
</dbReference>
<dbReference type="SUPFAM" id="SSF52540">
    <property type="entry name" value="P-loop containing nucleoside triphosphate hydrolases"/>
    <property type="match status" value="1"/>
</dbReference>
<evidence type="ECO:0000256" key="4">
    <source>
        <dbReference type="ARBA" id="ARBA00022695"/>
    </source>
</evidence>
<dbReference type="KEGG" id="pmj:P9211_17731"/>
<protein>
    <recommendedName>
        <fullName evidence="2">DNA polymerase III subunit delta</fullName>
        <ecNumber evidence="1">2.7.7.7</ecNumber>
    </recommendedName>
</protein>
<evidence type="ECO:0000259" key="9">
    <source>
        <dbReference type="Pfam" id="PF06144"/>
    </source>
</evidence>
<feature type="domain" description="DNA polymerase III delta subunit-like C-terminal" evidence="10">
    <location>
        <begin position="215"/>
        <end position="326"/>
    </location>
</feature>
<comment type="similarity">
    <text evidence="7">Belongs to the DNA polymerase HolA subunit family.</text>
</comment>
<comment type="catalytic activity">
    <reaction evidence="8">
        <text>DNA(n) + a 2'-deoxyribonucleoside 5'-triphosphate = DNA(n+1) + diphosphate</text>
        <dbReference type="Rhea" id="RHEA:22508"/>
        <dbReference type="Rhea" id="RHEA-COMP:17339"/>
        <dbReference type="Rhea" id="RHEA-COMP:17340"/>
        <dbReference type="ChEBI" id="CHEBI:33019"/>
        <dbReference type="ChEBI" id="CHEBI:61560"/>
        <dbReference type="ChEBI" id="CHEBI:173112"/>
        <dbReference type="EC" id="2.7.7.7"/>
    </reaction>
</comment>
<keyword evidence="4 11" id="KW-0548">Nucleotidyltransferase</keyword>
<dbReference type="AlphaFoldDB" id="A9BD91"/>
<keyword evidence="5" id="KW-0235">DNA replication</keyword>
<reference evidence="11 12" key="1">
    <citation type="journal article" date="2007" name="PLoS Genet.">
        <title>Patterns and implications of gene gain and loss in the evolution of Prochlorococcus.</title>
        <authorList>
            <person name="Kettler G.C."/>
            <person name="Martiny A.C."/>
            <person name="Huang K."/>
            <person name="Zucker J."/>
            <person name="Coleman M.L."/>
            <person name="Rodrigue S."/>
            <person name="Chen F."/>
            <person name="Lapidus A."/>
            <person name="Ferriera S."/>
            <person name="Johnson J."/>
            <person name="Steglich C."/>
            <person name="Church G.M."/>
            <person name="Richardson P."/>
            <person name="Chisholm S.W."/>
        </authorList>
    </citation>
    <scope>NUCLEOTIDE SEQUENCE [LARGE SCALE GENOMIC DNA]</scope>
    <source>
        <strain evidence="12">MIT 9211</strain>
    </source>
</reference>